<comment type="caution">
    <text evidence="1">The sequence shown here is derived from an EMBL/GenBank/DDBJ whole genome shotgun (WGS) entry which is preliminary data.</text>
</comment>
<sequence>MGSEVLCINWSTKRKIQIYFLFYSCYDLLAAQQRCCVLNAIRVKILRNKCIYLDDSDKSHIFPEKEILEVVEGKQFLTKVFPEVVKHQEWSAITNEKGTNQFGKGR</sequence>
<reference evidence="1 2" key="1">
    <citation type="submission" date="2021-06" db="EMBL/GenBank/DDBJ databases">
        <title>Caerostris extrusa draft genome.</title>
        <authorList>
            <person name="Kono N."/>
            <person name="Arakawa K."/>
        </authorList>
    </citation>
    <scope>NUCLEOTIDE SEQUENCE [LARGE SCALE GENOMIC DNA]</scope>
</reference>
<dbReference type="AlphaFoldDB" id="A0AAV4XQA2"/>
<proteinExistence type="predicted"/>
<evidence type="ECO:0000313" key="2">
    <source>
        <dbReference type="Proteomes" id="UP001054945"/>
    </source>
</evidence>
<dbReference type="Proteomes" id="UP001054945">
    <property type="component" value="Unassembled WGS sequence"/>
</dbReference>
<organism evidence="1 2">
    <name type="scientific">Caerostris extrusa</name>
    <name type="common">Bark spider</name>
    <name type="synonym">Caerostris bankana</name>
    <dbReference type="NCBI Taxonomy" id="172846"/>
    <lineage>
        <taxon>Eukaryota</taxon>
        <taxon>Metazoa</taxon>
        <taxon>Ecdysozoa</taxon>
        <taxon>Arthropoda</taxon>
        <taxon>Chelicerata</taxon>
        <taxon>Arachnida</taxon>
        <taxon>Araneae</taxon>
        <taxon>Araneomorphae</taxon>
        <taxon>Entelegynae</taxon>
        <taxon>Araneoidea</taxon>
        <taxon>Araneidae</taxon>
        <taxon>Caerostris</taxon>
    </lineage>
</organism>
<evidence type="ECO:0000313" key="1">
    <source>
        <dbReference type="EMBL" id="GIY95974.1"/>
    </source>
</evidence>
<protein>
    <submittedName>
        <fullName evidence="1">Uncharacterized protein</fullName>
    </submittedName>
</protein>
<dbReference type="EMBL" id="BPLR01000606">
    <property type="protein sequence ID" value="GIY95974.1"/>
    <property type="molecule type" value="Genomic_DNA"/>
</dbReference>
<accession>A0AAV4XQA2</accession>
<keyword evidence="2" id="KW-1185">Reference proteome</keyword>
<gene>
    <name evidence="1" type="ORF">CEXT_573141</name>
</gene>
<name>A0AAV4XQA2_CAEEX</name>